<evidence type="ECO:0000259" key="1">
    <source>
        <dbReference type="Pfam" id="PF05685"/>
    </source>
</evidence>
<dbReference type="InterPro" id="IPR008538">
    <property type="entry name" value="Uma2"/>
</dbReference>
<dbReference type="EMBL" id="UOGI01000065">
    <property type="protein sequence ID" value="VAX29912.1"/>
    <property type="molecule type" value="Genomic_DNA"/>
</dbReference>
<dbReference type="Gene3D" id="3.90.1570.10">
    <property type="entry name" value="tt1808, chain A"/>
    <property type="match status" value="1"/>
</dbReference>
<reference evidence="2" key="1">
    <citation type="submission" date="2018-06" db="EMBL/GenBank/DDBJ databases">
        <authorList>
            <person name="Zhirakovskaya E."/>
        </authorList>
    </citation>
    <scope>NUCLEOTIDE SEQUENCE</scope>
</reference>
<dbReference type="AlphaFoldDB" id="A0A3B1CNN7"/>
<protein>
    <recommendedName>
        <fullName evidence="1">Putative restriction endonuclease domain-containing protein</fullName>
    </recommendedName>
</protein>
<dbReference type="InterPro" id="IPR011335">
    <property type="entry name" value="Restrct_endonuc-II-like"/>
</dbReference>
<dbReference type="CDD" id="cd06260">
    <property type="entry name" value="DUF820-like"/>
    <property type="match status" value="1"/>
</dbReference>
<proteinExistence type="predicted"/>
<dbReference type="PANTHER" id="PTHR34107">
    <property type="entry name" value="SLL0198 PROTEIN-RELATED"/>
    <property type="match status" value="1"/>
</dbReference>
<dbReference type="Pfam" id="PF05685">
    <property type="entry name" value="Uma2"/>
    <property type="match status" value="1"/>
</dbReference>
<evidence type="ECO:0000313" key="2">
    <source>
        <dbReference type="EMBL" id="VAX29912.1"/>
    </source>
</evidence>
<gene>
    <name evidence="2" type="ORF">MNBD_NITROSPIRAE03-1603</name>
</gene>
<organism evidence="2">
    <name type="scientific">hydrothermal vent metagenome</name>
    <dbReference type="NCBI Taxonomy" id="652676"/>
    <lineage>
        <taxon>unclassified sequences</taxon>
        <taxon>metagenomes</taxon>
        <taxon>ecological metagenomes</taxon>
    </lineage>
</organism>
<dbReference type="PANTHER" id="PTHR34107:SF4">
    <property type="entry name" value="SLL1222 PROTEIN"/>
    <property type="match status" value="1"/>
</dbReference>
<feature type="domain" description="Putative restriction endonuclease" evidence="1">
    <location>
        <begin position="13"/>
        <end position="176"/>
    </location>
</feature>
<sequence>MLALKEKSHNIKDYKLLPEGAPCQLIEGELVMTPAPNPRHQIISANLFKTITKYVDKREEGIVLYSPIDIFLDNENAYQPDIVFIHRQGREIIKDDGIYGAPDLVAEILSPSTAYYDLRKKFRIYEKYGVREYWIVDPEMSSVEVYFNEKGRFSLTGKAEGKGEVESTVLKGFKVTLDEVFSGP</sequence>
<accession>A0A3B1CNN7</accession>
<dbReference type="SUPFAM" id="SSF52980">
    <property type="entry name" value="Restriction endonuclease-like"/>
    <property type="match status" value="1"/>
</dbReference>
<dbReference type="InterPro" id="IPR012296">
    <property type="entry name" value="Nuclease_put_TT1808"/>
</dbReference>
<name>A0A3B1CNN7_9ZZZZ</name>